<accession>A0ACC0G057</accession>
<dbReference type="Proteomes" id="UP001060215">
    <property type="component" value="Chromosome 13"/>
</dbReference>
<reference evidence="1 2" key="1">
    <citation type="journal article" date="2022" name="Plant J.">
        <title>Chromosome-level genome of Camellia lanceoleosa provides a valuable resource for understanding genome evolution and self-incompatibility.</title>
        <authorList>
            <person name="Gong W."/>
            <person name="Xiao S."/>
            <person name="Wang L."/>
            <person name="Liao Z."/>
            <person name="Chang Y."/>
            <person name="Mo W."/>
            <person name="Hu G."/>
            <person name="Li W."/>
            <person name="Zhao G."/>
            <person name="Zhu H."/>
            <person name="Hu X."/>
            <person name="Ji K."/>
            <person name="Xiang X."/>
            <person name="Song Q."/>
            <person name="Yuan D."/>
            <person name="Jin S."/>
            <person name="Zhang L."/>
        </authorList>
    </citation>
    <scope>NUCLEOTIDE SEQUENCE [LARGE SCALE GENOMIC DNA]</scope>
    <source>
        <strain evidence="1">SQ_2022a</strain>
    </source>
</reference>
<protein>
    <submittedName>
        <fullName evidence="1">Clathrin assembly protein</fullName>
    </submittedName>
</protein>
<gene>
    <name evidence="1" type="ORF">LOK49_LG12G00004</name>
</gene>
<sequence>MAASGGTQQSFRKALGALKDSTKVGLAQLNSDYKEVDVAIVKATSHVEVLPKEKHIRTIIDAVSASRPRADVAYCIHALAKRLAKTHNWAVALKTLIVVHRAMREVDPTFREELINYSRSRGLILNVSHFRDDSSTNAWDYSAWVRNYALYLEERQECLHILKYDVQTDHSRTKDLDTVDLLEQLPALQQLLFRLLACQPEGAARNNLLIQYALTIVAAESIKLYVAITDGTLNLVDKFFEMQRHDAVRALEIYKKAGNQAESLSELLEICRGLGFGHGQKYIKIEQPPASFMTAMEDYVKDAPQILMLPWRPSNDEGVDTPKAIAAPNPDFETDSVQDTEVEETSSDPSSSSLATSPQLLKNNQDEVVASTQVDLLGLDESIVEAFELGDKNALALAVVTSEYPANSAVSSSLASESTSWELALVTAPSSNGAAVADSKLGGGLDKLILESLYDDALARTRTRTRIRTRTRTSTNHDENYHHQMTLQVESPLEVVPYNHHQDTFYASNNIAPPTGMQMEAMPQHQHQQQPMMIGHDPTNPFGNPFLDQAAASSSYLSQNPFSALI</sequence>
<keyword evidence="2" id="KW-1185">Reference proteome</keyword>
<name>A0ACC0G057_9ERIC</name>
<organism evidence="1 2">
    <name type="scientific">Camellia lanceoleosa</name>
    <dbReference type="NCBI Taxonomy" id="1840588"/>
    <lineage>
        <taxon>Eukaryota</taxon>
        <taxon>Viridiplantae</taxon>
        <taxon>Streptophyta</taxon>
        <taxon>Embryophyta</taxon>
        <taxon>Tracheophyta</taxon>
        <taxon>Spermatophyta</taxon>
        <taxon>Magnoliopsida</taxon>
        <taxon>eudicotyledons</taxon>
        <taxon>Gunneridae</taxon>
        <taxon>Pentapetalae</taxon>
        <taxon>asterids</taxon>
        <taxon>Ericales</taxon>
        <taxon>Theaceae</taxon>
        <taxon>Camellia</taxon>
    </lineage>
</organism>
<proteinExistence type="predicted"/>
<dbReference type="EMBL" id="CM045770">
    <property type="protein sequence ID" value="KAI7993006.1"/>
    <property type="molecule type" value="Genomic_DNA"/>
</dbReference>
<comment type="caution">
    <text evidence="1">The sequence shown here is derived from an EMBL/GenBank/DDBJ whole genome shotgun (WGS) entry which is preliminary data.</text>
</comment>
<evidence type="ECO:0000313" key="2">
    <source>
        <dbReference type="Proteomes" id="UP001060215"/>
    </source>
</evidence>
<evidence type="ECO:0000313" key="1">
    <source>
        <dbReference type="EMBL" id="KAI7993006.1"/>
    </source>
</evidence>